<comment type="caution">
    <text evidence="1">The sequence shown here is derived from an EMBL/GenBank/DDBJ whole genome shotgun (WGS) entry which is preliminary data.</text>
</comment>
<dbReference type="EMBL" id="LJRF01000110">
    <property type="protein sequence ID" value="KPY47121.1"/>
    <property type="molecule type" value="Genomic_DNA"/>
</dbReference>
<organism evidence="1 2">
    <name type="scientific">Pseudomonas syringae pv. ribicola</name>
    <dbReference type="NCBI Taxonomy" id="55398"/>
    <lineage>
        <taxon>Bacteria</taxon>
        <taxon>Pseudomonadati</taxon>
        <taxon>Pseudomonadota</taxon>
        <taxon>Gammaproteobacteria</taxon>
        <taxon>Pseudomonadales</taxon>
        <taxon>Pseudomonadaceae</taxon>
        <taxon>Pseudomonas</taxon>
    </lineage>
</organism>
<reference evidence="1 2" key="1">
    <citation type="submission" date="2015-09" db="EMBL/GenBank/DDBJ databases">
        <title>Genome announcement of multiple Pseudomonas syringae strains.</title>
        <authorList>
            <person name="Thakur S."/>
            <person name="Wang P.W."/>
            <person name="Gong Y."/>
            <person name="Weir B.S."/>
            <person name="Guttman D.S."/>
        </authorList>
    </citation>
    <scope>NUCLEOTIDE SEQUENCE [LARGE SCALE GENOMIC DNA]</scope>
    <source>
        <strain evidence="1 2">ICMP3882</strain>
    </source>
</reference>
<dbReference type="PATRIC" id="fig|55398.3.peg.4492"/>
<evidence type="ECO:0000313" key="2">
    <source>
        <dbReference type="Proteomes" id="UP000050554"/>
    </source>
</evidence>
<accession>A0A0P9YMK2</accession>
<gene>
    <name evidence="1" type="ORF">ALO47_03586</name>
</gene>
<name>A0A0P9YMK2_PSESI</name>
<proteinExistence type="predicted"/>
<dbReference type="RefSeq" id="WP_004886385.1">
    <property type="nucleotide sequence ID" value="NZ_LJRF01000110.1"/>
</dbReference>
<dbReference type="AlphaFoldDB" id="A0A0P9YMK2"/>
<protein>
    <submittedName>
        <fullName evidence="1">Type III secretion component</fullName>
    </submittedName>
</protein>
<dbReference type="Proteomes" id="UP000050554">
    <property type="component" value="Unassembled WGS sequence"/>
</dbReference>
<sequence>MSAGLTGRWQALTEQPLAFVRERCVSDCLVHDLAPADLASLRESPRFASRLESLLNHHFGLQPLAQLALPAEQDLPVLLLSDNDFARLPRLCGAVWHAATLSREIRGQVVSEYRQLLGEETFAFALAHRHLAGAADLLRTPAELAQAIDRDGAFCVATWLGAQPADLRAWLQLRLECPEPDQPEDQRQVRVVQVVAAHLLKRAQGNDHE</sequence>
<evidence type="ECO:0000313" key="1">
    <source>
        <dbReference type="EMBL" id="KPY47121.1"/>
    </source>
</evidence>